<dbReference type="EMBL" id="JACGWY010000001">
    <property type="protein sequence ID" value="MBA8815565.1"/>
    <property type="molecule type" value="Genomic_DNA"/>
</dbReference>
<reference evidence="3 4" key="1">
    <citation type="submission" date="2020-07" db="EMBL/GenBank/DDBJ databases">
        <title>Sequencing the genomes of 1000 actinobacteria strains.</title>
        <authorList>
            <person name="Klenk H.-P."/>
        </authorList>
    </citation>
    <scope>NUCLEOTIDE SEQUENCE [LARGE SCALE GENOMIC DNA]</scope>
    <source>
        <strain evidence="3 4">DSM 27576</strain>
    </source>
</reference>
<dbReference type="AlphaFoldDB" id="A0A7W3PKJ3"/>
<comment type="caution">
    <text evidence="3">The sequence shown here is derived from an EMBL/GenBank/DDBJ whole genome shotgun (WGS) entry which is preliminary data.</text>
</comment>
<keyword evidence="4" id="KW-1185">Reference proteome</keyword>
<dbReference type="Pfam" id="PF00248">
    <property type="entry name" value="Aldo_ket_red"/>
    <property type="match status" value="1"/>
</dbReference>
<evidence type="ECO:0000313" key="3">
    <source>
        <dbReference type="EMBL" id="MBA8815565.1"/>
    </source>
</evidence>
<dbReference type="SUPFAM" id="SSF51430">
    <property type="entry name" value="NAD(P)-linked oxidoreductase"/>
    <property type="match status" value="1"/>
</dbReference>
<organism evidence="3 4">
    <name type="scientific">Microbacterium halimionae</name>
    <dbReference type="NCBI Taxonomy" id="1526413"/>
    <lineage>
        <taxon>Bacteria</taxon>
        <taxon>Bacillati</taxon>
        <taxon>Actinomycetota</taxon>
        <taxon>Actinomycetes</taxon>
        <taxon>Micrococcales</taxon>
        <taxon>Microbacteriaceae</taxon>
        <taxon>Microbacterium</taxon>
    </lineage>
</organism>
<dbReference type="RefSeq" id="WP_167048494.1">
    <property type="nucleotide sequence ID" value="NZ_JAAOZB010000002.1"/>
</dbReference>
<sequence length="332" mass="36640">MRQRDLGRGLRVSAVGLGTMGMTMAYGQSDDARSIATIQRAYETGVTLFDTAEMYNASVPGSNERLLGRAVRGFRDEVTLATKFGYDIDADQTAAPVLDSRPERIRAVVDNSLRYLGTDRIDVLYQHRVDPDVPIEEVAGAVAELAAEGKVLHFGLSEASPGIIRRAHAVHPVTVLQSEYSMFEREVEAVLPTIRELGIGLVAYAPLGRGFLTETVKPSKEYEVDDMRRFDPRWQPENFERNVAAVRELRHIAQLAGVSLPQLALAWVLHEGSDIVPVFGTRTPERIDENAAAVDAAIAPELLERVRELLPDGAFDSRYTDGHMPTSVNVWS</sequence>
<evidence type="ECO:0000259" key="2">
    <source>
        <dbReference type="Pfam" id="PF00248"/>
    </source>
</evidence>
<gene>
    <name evidence="3" type="ORF">FHX48_000617</name>
</gene>
<dbReference type="PANTHER" id="PTHR43625:SF99">
    <property type="entry name" value="ALDO-KETO REDUCTASE 1-RELATED"/>
    <property type="match status" value="1"/>
</dbReference>
<dbReference type="InterPro" id="IPR050791">
    <property type="entry name" value="Aldo-Keto_reductase"/>
</dbReference>
<dbReference type="InterPro" id="IPR036812">
    <property type="entry name" value="NAD(P)_OxRdtase_dom_sf"/>
</dbReference>
<keyword evidence="1" id="KW-0560">Oxidoreductase</keyword>
<proteinExistence type="predicted"/>
<dbReference type="Proteomes" id="UP000526083">
    <property type="component" value="Unassembled WGS sequence"/>
</dbReference>
<evidence type="ECO:0000313" key="4">
    <source>
        <dbReference type="Proteomes" id="UP000526083"/>
    </source>
</evidence>
<feature type="domain" description="NADP-dependent oxidoreductase" evidence="2">
    <location>
        <begin position="15"/>
        <end position="309"/>
    </location>
</feature>
<protein>
    <submittedName>
        <fullName evidence="3">Aryl-alcohol dehydrogenase-like predicted oxidoreductase</fullName>
    </submittedName>
</protein>
<dbReference type="GO" id="GO:0005737">
    <property type="term" value="C:cytoplasm"/>
    <property type="evidence" value="ECO:0007669"/>
    <property type="project" value="TreeGrafter"/>
</dbReference>
<dbReference type="PANTHER" id="PTHR43625">
    <property type="entry name" value="AFLATOXIN B1 ALDEHYDE REDUCTASE"/>
    <property type="match status" value="1"/>
</dbReference>
<name>A0A7W3PKJ3_9MICO</name>
<evidence type="ECO:0000256" key="1">
    <source>
        <dbReference type="ARBA" id="ARBA00023002"/>
    </source>
</evidence>
<dbReference type="Gene3D" id="3.20.20.100">
    <property type="entry name" value="NADP-dependent oxidoreductase domain"/>
    <property type="match status" value="1"/>
</dbReference>
<accession>A0A7W3PKJ3</accession>
<dbReference type="InterPro" id="IPR023210">
    <property type="entry name" value="NADP_OxRdtase_dom"/>
</dbReference>
<dbReference type="GO" id="GO:0016491">
    <property type="term" value="F:oxidoreductase activity"/>
    <property type="evidence" value="ECO:0007669"/>
    <property type="project" value="UniProtKB-KW"/>
</dbReference>